<evidence type="ECO:0000256" key="6">
    <source>
        <dbReference type="ARBA" id="ARBA00022825"/>
    </source>
</evidence>
<evidence type="ECO:0008006" key="8">
    <source>
        <dbReference type="Google" id="ProtNLM"/>
    </source>
</evidence>
<dbReference type="InterPro" id="IPR012393">
    <property type="entry name" value="Tricorn_protease"/>
</dbReference>
<name>A0A7V2AUW1_UNCEI</name>
<dbReference type="Pfam" id="PF26549">
    <property type="entry name" value="Tricorn_N"/>
    <property type="match status" value="1"/>
</dbReference>
<evidence type="ECO:0000313" key="7">
    <source>
        <dbReference type="EMBL" id="HER43693.1"/>
    </source>
</evidence>
<reference evidence="7" key="1">
    <citation type="journal article" date="2020" name="mSystems">
        <title>Genome- and Community-Level Interaction Insights into Carbon Utilization and Element Cycling Functions of Hydrothermarchaeota in Hydrothermal Sediment.</title>
        <authorList>
            <person name="Zhou Z."/>
            <person name="Liu Y."/>
            <person name="Xu W."/>
            <person name="Pan J."/>
            <person name="Luo Z.H."/>
            <person name="Li M."/>
        </authorList>
    </citation>
    <scope>NUCLEOTIDE SEQUENCE [LARGE SCALE GENOMIC DNA]</scope>
    <source>
        <strain evidence="7">SpSt-1233</strain>
    </source>
</reference>
<evidence type="ECO:0000256" key="5">
    <source>
        <dbReference type="ARBA" id="ARBA00022801"/>
    </source>
</evidence>
<keyword evidence="3" id="KW-0963">Cytoplasm</keyword>
<keyword evidence="4" id="KW-0645">Protease</keyword>
<feature type="non-terminal residue" evidence="7">
    <location>
        <position position="208"/>
    </location>
</feature>
<keyword evidence="5" id="KW-0378">Hydrolase</keyword>
<evidence type="ECO:0000256" key="3">
    <source>
        <dbReference type="ARBA" id="ARBA00022490"/>
    </source>
</evidence>
<dbReference type="GO" id="GO:0006508">
    <property type="term" value="P:proteolysis"/>
    <property type="evidence" value="ECO:0007669"/>
    <property type="project" value="UniProtKB-KW"/>
</dbReference>
<comment type="similarity">
    <text evidence="2">Belongs to the peptidase S41B family.</text>
</comment>
<dbReference type="PANTHER" id="PTHR43253">
    <property type="entry name" value="TRICORN PROTEASE HOMOLOG 2-RELATED"/>
    <property type="match status" value="1"/>
</dbReference>
<dbReference type="PANTHER" id="PTHR43253:SF1">
    <property type="entry name" value="TRICORN PROTEASE HOMOLOG 2-RELATED"/>
    <property type="match status" value="1"/>
</dbReference>
<organism evidence="7">
    <name type="scientific">Eiseniibacteriota bacterium</name>
    <dbReference type="NCBI Taxonomy" id="2212470"/>
    <lineage>
        <taxon>Bacteria</taxon>
        <taxon>Candidatus Eiseniibacteriota</taxon>
    </lineage>
</organism>
<evidence type="ECO:0000256" key="4">
    <source>
        <dbReference type="ARBA" id="ARBA00022670"/>
    </source>
</evidence>
<evidence type="ECO:0000256" key="1">
    <source>
        <dbReference type="ARBA" id="ARBA00004496"/>
    </source>
</evidence>
<protein>
    <recommendedName>
        <fullName evidence="8">Peptidase S41</fullName>
    </recommendedName>
</protein>
<accession>A0A7V2AUW1</accession>
<dbReference type="SUPFAM" id="SSF69304">
    <property type="entry name" value="Tricorn protease N-terminal domain"/>
    <property type="match status" value="1"/>
</dbReference>
<dbReference type="GO" id="GO:0005737">
    <property type="term" value="C:cytoplasm"/>
    <property type="evidence" value="ECO:0007669"/>
    <property type="project" value="UniProtKB-SubCell"/>
</dbReference>
<dbReference type="GO" id="GO:0008236">
    <property type="term" value="F:serine-type peptidase activity"/>
    <property type="evidence" value="ECO:0007669"/>
    <property type="project" value="UniProtKB-KW"/>
</dbReference>
<evidence type="ECO:0000256" key="2">
    <source>
        <dbReference type="ARBA" id="ARBA00008524"/>
    </source>
</evidence>
<comment type="caution">
    <text evidence="7">The sequence shown here is derived from an EMBL/GenBank/DDBJ whole genome shotgun (WGS) entry which is preliminary data.</text>
</comment>
<proteinExistence type="inferred from homology"/>
<dbReference type="AlphaFoldDB" id="A0A7V2AUW1"/>
<dbReference type="Proteomes" id="UP000886069">
    <property type="component" value="Unassembled WGS sequence"/>
</dbReference>
<gene>
    <name evidence="7" type="ORF">ENO08_04460</name>
</gene>
<dbReference type="Gene3D" id="2.120.10.60">
    <property type="entry name" value="Tricorn protease N-terminal domain"/>
    <property type="match status" value="1"/>
</dbReference>
<comment type="subcellular location">
    <subcellularLocation>
        <location evidence="1">Cytoplasm</location>
    </subcellularLocation>
</comment>
<dbReference type="EMBL" id="DSEC01000314">
    <property type="protein sequence ID" value="HER43693.1"/>
    <property type="molecule type" value="Genomic_DNA"/>
</dbReference>
<keyword evidence="6" id="KW-0720">Serine protease</keyword>
<sequence length="208" mass="22893">MKYIRQHAIGTFGSIHHFLKGALLMGRRVLSALALAALLLSGSVNAAEETRLMRYPDIHGDKIVFTYGGDLWIAPSEGGAARQLTSHMNTESIGKFSPDGSTVAFSASYDGNTDIYTIPVGGGVPKRLTYHLFSDYIVDWHPSGAQVLFRSARESKTNPGPRYNRLFLISADGGYPEALPLFEGELTSYSPDGTKIAYNRISREFRTW</sequence>